<dbReference type="EMBL" id="LN885086">
    <property type="protein sequence ID" value="CUQ65998.1"/>
    <property type="molecule type" value="Genomic_DNA"/>
</dbReference>
<gene>
    <name evidence="1" type="ORF">NITINOP_1023</name>
</gene>
<evidence type="ECO:0000313" key="1">
    <source>
        <dbReference type="EMBL" id="CUQ65998.1"/>
    </source>
</evidence>
<dbReference type="KEGG" id="nio:NITINOP_1023"/>
<reference evidence="2" key="1">
    <citation type="submission" date="2015-09" db="EMBL/GenBank/DDBJ databases">
        <authorList>
            <person name="Daims H."/>
        </authorList>
    </citation>
    <scope>NUCLEOTIDE SEQUENCE [LARGE SCALE GENOMIC DNA]</scope>
</reference>
<keyword evidence="2" id="KW-1185">Reference proteome</keyword>
<dbReference type="AlphaFoldDB" id="A0A0S4KS66"/>
<dbReference type="Proteomes" id="UP000066284">
    <property type="component" value="Chromosome 1"/>
</dbReference>
<proteinExistence type="predicted"/>
<sequence>MGFRPEEKGIKTPYLIWVSSLFWMGFRPEEKGIKTRNQPPLSSACLLMGFRPEEKGIKT</sequence>
<evidence type="ECO:0000313" key="2">
    <source>
        <dbReference type="Proteomes" id="UP000066284"/>
    </source>
</evidence>
<protein>
    <submittedName>
        <fullName evidence="1">Uncharacterized protein</fullName>
    </submittedName>
</protein>
<organism evidence="1 2">
    <name type="scientific">Candidatus Nitrospira inopinata</name>
    <dbReference type="NCBI Taxonomy" id="1715989"/>
    <lineage>
        <taxon>Bacteria</taxon>
        <taxon>Pseudomonadati</taxon>
        <taxon>Nitrospirota</taxon>
        <taxon>Nitrospiria</taxon>
        <taxon>Nitrospirales</taxon>
        <taxon>Nitrospiraceae</taxon>
        <taxon>Nitrospira</taxon>
    </lineage>
</organism>
<name>A0A0S4KS66_9BACT</name>
<accession>A0A0S4KS66</accession>